<evidence type="ECO:0000313" key="3">
    <source>
        <dbReference type="EMBL" id="KRP43139.1"/>
    </source>
</evidence>
<reference evidence="3 4" key="1">
    <citation type="submission" date="2015-02" db="EMBL/GenBank/DDBJ databases">
        <title>Pseudomonas helleri sp. nov. and Pseudomonas weihenstephanensis sp. nov., isolated from raw cows milk.</title>
        <authorList>
            <person name="von Neubeck M."/>
            <person name="Huptas C."/>
            <person name="Wenning M."/>
            <person name="Scherer S."/>
        </authorList>
    </citation>
    <scope>NUCLEOTIDE SEQUENCE [LARGE SCALE GENOMIC DNA]</scope>
    <source>
        <strain evidence="3 4">DSM 17149</strain>
    </source>
</reference>
<sequence length="95" mass="10273">MQLVLADVAVSVSELKKNPSSVMNGANGSAVAVLNHNRVMGYMVPASVYEAMVERLDELELVQLVKERLDAKEVPIRVSLDELIAEAEADIANGH</sequence>
<dbReference type="SUPFAM" id="SSF143120">
    <property type="entry name" value="YefM-like"/>
    <property type="match status" value="1"/>
</dbReference>
<dbReference type="PANTHER" id="PTHR33713">
    <property type="entry name" value="ANTITOXIN YAFN-RELATED"/>
    <property type="match status" value="1"/>
</dbReference>
<dbReference type="RefSeq" id="WP_057013613.1">
    <property type="nucleotide sequence ID" value="NZ_JYLH01000013.1"/>
</dbReference>
<evidence type="ECO:0000256" key="2">
    <source>
        <dbReference type="RuleBase" id="RU362080"/>
    </source>
</evidence>
<gene>
    <name evidence="3" type="ORF">TU73_19640</name>
</gene>
<evidence type="ECO:0000256" key="1">
    <source>
        <dbReference type="ARBA" id="ARBA00009981"/>
    </source>
</evidence>
<dbReference type="InterPro" id="IPR051405">
    <property type="entry name" value="phD/YefM_antitoxin"/>
</dbReference>
<dbReference type="EMBL" id="JYLH01000013">
    <property type="protein sequence ID" value="KRP43139.1"/>
    <property type="molecule type" value="Genomic_DNA"/>
</dbReference>
<dbReference type="InterPro" id="IPR036165">
    <property type="entry name" value="YefM-like_sf"/>
</dbReference>
<comment type="caution">
    <text evidence="3">The sequence shown here is derived from an EMBL/GenBank/DDBJ whole genome shotgun (WGS) entry which is preliminary data.</text>
</comment>
<comment type="similarity">
    <text evidence="1 2">Belongs to the phD/YefM antitoxin family.</text>
</comment>
<dbReference type="Proteomes" id="UP000051446">
    <property type="component" value="Unassembled WGS sequence"/>
</dbReference>
<name>A0A0R2Y8A9_9PSED</name>
<evidence type="ECO:0000313" key="4">
    <source>
        <dbReference type="Proteomes" id="UP000051446"/>
    </source>
</evidence>
<accession>A0A0R2Y8A9</accession>
<protein>
    <recommendedName>
        <fullName evidence="2">Antitoxin</fullName>
    </recommendedName>
</protein>
<organism evidence="3 4">
    <name type="scientific">Pseudomonas libanensis</name>
    <dbReference type="NCBI Taxonomy" id="75588"/>
    <lineage>
        <taxon>Bacteria</taxon>
        <taxon>Pseudomonadati</taxon>
        <taxon>Pseudomonadota</taxon>
        <taxon>Gammaproteobacteria</taxon>
        <taxon>Pseudomonadales</taxon>
        <taxon>Pseudomonadaceae</taxon>
        <taxon>Pseudomonas</taxon>
    </lineage>
</organism>
<dbReference type="InterPro" id="IPR006442">
    <property type="entry name" value="Antitoxin_Phd/YefM"/>
</dbReference>
<dbReference type="PATRIC" id="fig|75588.4.peg.677"/>
<dbReference type="AlphaFoldDB" id="A0A0R2Y8A9"/>
<proteinExistence type="inferred from homology"/>
<dbReference type="PANTHER" id="PTHR33713:SF10">
    <property type="entry name" value="ANTITOXIN YAFN"/>
    <property type="match status" value="1"/>
</dbReference>
<dbReference type="Pfam" id="PF02604">
    <property type="entry name" value="PhdYeFM_antitox"/>
    <property type="match status" value="1"/>
</dbReference>
<comment type="function">
    <text evidence="2">Antitoxin component of a type II toxin-antitoxin (TA) system.</text>
</comment>